<sequence length="54" mass="5613">MAVLRTSNQVPVGNTFGEFWNSKQEAREASGAGKGVGRTGREHGGRGCAAFAFG</sequence>
<evidence type="ECO:0000313" key="2">
    <source>
        <dbReference type="Proteomes" id="UP000015500"/>
    </source>
</evidence>
<dbReference type="STRING" id="1921421.M493_16950"/>
<reference evidence="1 2" key="1">
    <citation type="journal article" date="2014" name="Genome Announc.">
        <title>Complete Genome Sequence of the Thermophilic Polychlorinated Biphenyl Degrader Geobacillus sp. Strain JF8 (NBRC 109937).</title>
        <authorList>
            <person name="Shintani M."/>
            <person name="Ohtsubo Y."/>
            <person name="Fukuda K."/>
            <person name="Hosoyama A."/>
            <person name="Ohji S."/>
            <person name="Yamazoe A."/>
            <person name="Fujita N."/>
            <person name="Nagata Y."/>
            <person name="Tsuda M."/>
            <person name="Hatta T."/>
            <person name="Kimbara K."/>
        </authorList>
    </citation>
    <scope>NUCLEOTIDE SEQUENCE [LARGE SCALE GENOMIC DNA]</scope>
    <source>
        <strain evidence="1 2">JF8</strain>
    </source>
</reference>
<protein>
    <submittedName>
        <fullName evidence="1">Uncharacterized protein</fullName>
    </submittedName>
</protein>
<keyword evidence="2" id="KW-1185">Reference proteome</keyword>
<accession>S5ZH21</accession>
<dbReference type="HOGENOM" id="CLU_3043810_0_0_9"/>
<dbReference type="EMBL" id="CP006254">
    <property type="protein sequence ID" value="AGT33600.1"/>
    <property type="molecule type" value="Genomic_DNA"/>
</dbReference>
<dbReference type="KEGG" id="gjf:M493_16950"/>
<evidence type="ECO:0000313" key="1">
    <source>
        <dbReference type="EMBL" id="AGT33600.1"/>
    </source>
</evidence>
<dbReference type="Proteomes" id="UP000015500">
    <property type="component" value="Chromosome"/>
</dbReference>
<gene>
    <name evidence="1" type="ORF">M493_16950</name>
</gene>
<organism evidence="1 2">
    <name type="scientific">Geobacillus genomosp. 3</name>
    <dbReference type="NCBI Taxonomy" id="1921421"/>
    <lineage>
        <taxon>Bacteria</taxon>
        <taxon>Bacillati</taxon>
        <taxon>Bacillota</taxon>
        <taxon>Bacilli</taxon>
        <taxon>Bacillales</taxon>
        <taxon>Anoxybacillaceae</taxon>
        <taxon>Geobacillus</taxon>
    </lineage>
</organism>
<dbReference type="AlphaFoldDB" id="S5ZH21"/>
<proteinExistence type="predicted"/>
<name>S5ZH21_GEOG3</name>